<keyword evidence="2" id="KW-0175">Coiled coil</keyword>
<accession>A0A521CIR2</accession>
<dbReference type="Gene3D" id="2.70.70.10">
    <property type="entry name" value="Glucose Permease (Domain IIA)"/>
    <property type="match status" value="1"/>
</dbReference>
<dbReference type="Gene3D" id="6.10.250.3150">
    <property type="match status" value="1"/>
</dbReference>
<feature type="coiled-coil region" evidence="2">
    <location>
        <begin position="31"/>
        <end position="61"/>
    </location>
</feature>
<evidence type="ECO:0000256" key="1">
    <source>
        <dbReference type="ARBA" id="ARBA00022729"/>
    </source>
</evidence>
<sequence>MEAAYILKYHQHIKLKVYKIALGLIFICAVLGAQTQDIESLKNKRQQYEQEISNAKKLLVKKGNTRQSFLEELAVVNAQIKAQNKVIASFKEQIDISNEVIKKNKASIETLTKELKALKESYHKLIVETNKQVNSNYNEFMIVFSAKSFSEAYRRFNLMKQYASYRKKQGLVLMDTKTELDSIVVENEKVLQRNRMAYESLLKEIEDLKNTVSKKSLYVQNLKKDEKWLKREIAKKEKASKELELVIERAIAKASKETNYAFSNFLSAKGNLIWPVDNGVVTSQFGEHNHAVLKGVKVKNNGIDITAAKESTVKSVYEGTVSRVIAIPGYNKAVIVRHGKFLTVYANLATVNVKSGQLVKSKQSIGQVFAGSKDKNGILHFEIWEENKKTNPLEWLKK</sequence>
<dbReference type="PANTHER" id="PTHR21666:SF289">
    <property type="entry name" value="L-ALA--D-GLU ENDOPEPTIDASE"/>
    <property type="match status" value="1"/>
</dbReference>
<keyword evidence="1" id="KW-0732">Signal</keyword>
<dbReference type="PANTHER" id="PTHR21666">
    <property type="entry name" value="PEPTIDASE-RELATED"/>
    <property type="match status" value="1"/>
</dbReference>
<keyword evidence="4" id="KW-0378">Hydrolase</keyword>
<reference evidence="4 5" key="1">
    <citation type="submission" date="2017-05" db="EMBL/GenBank/DDBJ databases">
        <authorList>
            <person name="Varghese N."/>
            <person name="Submissions S."/>
        </authorList>
    </citation>
    <scope>NUCLEOTIDE SEQUENCE [LARGE SCALE GENOMIC DNA]</scope>
    <source>
        <strain evidence="4 5">DSM 27040</strain>
    </source>
</reference>
<feature type="domain" description="M23ase beta-sheet core" evidence="3">
    <location>
        <begin position="300"/>
        <end position="392"/>
    </location>
</feature>
<dbReference type="GO" id="GO:0004222">
    <property type="term" value="F:metalloendopeptidase activity"/>
    <property type="evidence" value="ECO:0007669"/>
    <property type="project" value="TreeGrafter"/>
</dbReference>
<protein>
    <submittedName>
        <fullName evidence="4">Septal ring factor EnvC, activator of murein hydrolases AmiA and AmiB</fullName>
    </submittedName>
</protein>
<dbReference type="RefSeq" id="WP_142532850.1">
    <property type="nucleotide sequence ID" value="NZ_FXTB01000003.1"/>
</dbReference>
<dbReference type="InterPro" id="IPR050570">
    <property type="entry name" value="Cell_wall_metabolism_enzyme"/>
</dbReference>
<evidence type="ECO:0000256" key="2">
    <source>
        <dbReference type="SAM" id="Coils"/>
    </source>
</evidence>
<dbReference type="Proteomes" id="UP000319040">
    <property type="component" value="Unassembled WGS sequence"/>
</dbReference>
<feature type="coiled-coil region" evidence="2">
    <location>
        <begin position="101"/>
        <end position="128"/>
    </location>
</feature>
<dbReference type="InterPro" id="IPR016047">
    <property type="entry name" value="M23ase_b-sheet_dom"/>
</dbReference>
<organism evidence="4 5">
    <name type="scientific">Saccharicrinis carchari</name>
    <dbReference type="NCBI Taxonomy" id="1168039"/>
    <lineage>
        <taxon>Bacteria</taxon>
        <taxon>Pseudomonadati</taxon>
        <taxon>Bacteroidota</taxon>
        <taxon>Bacteroidia</taxon>
        <taxon>Marinilabiliales</taxon>
        <taxon>Marinilabiliaceae</taxon>
        <taxon>Saccharicrinis</taxon>
    </lineage>
</organism>
<proteinExistence type="predicted"/>
<dbReference type="AlphaFoldDB" id="A0A521CIR2"/>
<dbReference type="CDD" id="cd12797">
    <property type="entry name" value="M23_peptidase"/>
    <property type="match status" value="1"/>
</dbReference>
<evidence type="ECO:0000313" key="4">
    <source>
        <dbReference type="EMBL" id="SMO58631.1"/>
    </source>
</evidence>
<evidence type="ECO:0000259" key="3">
    <source>
        <dbReference type="Pfam" id="PF01551"/>
    </source>
</evidence>
<name>A0A521CIR2_SACCC</name>
<dbReference type="SUPFAM" id="SSF51261">
    <property type="entry name" value="Duplicated hybrid motif"/>
    <property type="match status" value="1"/>
</dbReference>
<feature type="coiled-coil region" evidence="2">
    <location>
        <begin position="191"/>
        <end position="253"/>
    </location>
</feature>
<dbReference type="OrthoDB" id="9815884at2"/>
<keyword evidence="5" id="KW-1185">Reference proteome</keyword>
<dbReference type="InterPro" id="IPR011055">
    <property type="entry name" value="Dup_hybrid_motif"/>
</dbReference>
<dbReference type="EMBL" id="FXTB01000003">
    <property type="protein sequence ID" value="SMO58631.1"/>
    <property type="molecule type" value="Genomic_DNA"/>
</dbReference>
<dbReference type="Pfam" id="PF01551">
    <property type="entry name" value="Peptidase_M23"/>
    <property type="match status" value="1"/>
</dbReference>
<gene>
    <name evidence="4" type="ORF">SAMN06265379_103131</name>
</gene>
<evidence type="ECO:0000313" key="5">
    <source>
        <dbReference type="Proteomes" id="UP000319040"/>
    </source>
</evidence>